<dbReference type="Gene3D" id="3.40.1780.10">
    <property type="entry name" value="QueA-like"/>
    <property type="match status" value="1"/>
</dbReference>
<dbReference type="PANTHER" id="PTHR30307">
    <property type="entry name" value="S-ADENOSYLMETHIONINE:TRNA RIBOSYLTRANSFERASE-ISOMERASE"/>
    <property type="match status" value="1"/>
</dbReference>
<keyword evidence="6" id="KW-1185">Reference proteome</keyword>
<keyword evidence="4" id="KW-0671">Queuosine biosynthesis</keyword>
<keyword evidence="5" id="KW-0328">Glycosyltransferase</keyword>
<dbReference type="PANTHER" id="PTHR30307:SF0">
    <property type="entry name" value="S-ADENOSYLMETHIONINE:TRNA RIBOSYLTRANSFERASE-ISOMERASE"/>
    <property type="match status" value="1"/>
</dbReference>
<dbReference type="Gene3D" id="2.40.10.240">
    <property type="entry name" value="QueA-like"/>
    <property type="match status" value="1"/>
</dbReference>
<dbReference type="AlphaFoldDB" id="A0A415GL74"/>
<dbReference type="GO" id="GO:0051075">
    <property type="term" value="F:S-adenosylmethionine:tRNA ribosyltransferase-isomerase activity"/>
    <property type="evidence" value="ECO:0007669"/>
    <property type="project" value="UniProtKB-EC"/>
</dbReference>
<dbReference type="FunFam" id="2.40.10.240:FF:000002">
    <property type="entry name" value="S-adenosylmethionine:tRNA ribosyltransferase-isomerase"/>
    <property type="match status" value="1"/>
</dbReference>
<dbReference type="SUPFAM" id="SSF111337">
    <property type="entry name" value="QueA-like"/>
    <property type="match status" value="1"/>
</dbReference>
<keyword evidence="5" id="KW-0413">Isomerase</keyword>
<evidence type="ECO:0000313" key="6">
    <source>
        <dbReference type="Proteomes" id="UP000286598"/>
    </source>
</evidence>
<dbReference type="InterPro" id="IPR042118">
    <property type="entry name" value="QueA_dom1"/>
</dbReference>
<accession>A0A415GL74</accession>
<proteinExistence type="predicted"/>
<evidence type="ECO:0000313" key="5">
    <source>
        <dbReference type="EMBL" id="RHK50156.1"/>
    </source>
</evidence>
<dbReference type="EC" id="2.4.99.17" evidence="5"/>
<dbReference type="Pfam" id="PF02547">
    <property type="entry name" value="Queuosine_synth"/>
    <property type="match status" value="1"/>
</dbReference>
<dbReference type="Proteomes" id="UP000286598">
    <property type="component" value="Unassembled WGS sequence"/>
</dbReference>
<evidence type="ECO:0000256" key="4">
    <source>
        <dbReference type="ARBA" id="ARBA00022785"/>
    </source>
</evidence>
<protein>
    <submittedName>
        <fullName evidence="5">tRNA preQ1(34) S-adenosylmethionine ribosyltransferase-isomerase QueA</fullName>
        <ecNumber evidence="5">2.4.99.17</ecNumber>
    </submittedName>
</protein>
<organism evidence="5 6">
    <name type="scientific">Leyella stercorea</name>
    <dbReference type="NCBI Taxonomy" id="363265"/>
    <lineage>
        <taxon>Bacteria</taxon>
        <taxon>Pseudomonadati</taxon>
        <taxon>Bacteroidota</taxon>
        <taxon>Bacteroidia</taxon>
        <taxon>Bacteroidales</taxon>
        <taxon>Prevotellaceae</taxon>
        <taxon>Leyella</taxon>
    </lineage>
</organism>
<evidence type="ECO:0000256" key="2">
    <source>
        <dbReference type="ARBA" id="ARBA00022679"/>
    </source>
</evidence>
<keyword evidence="3" id="KW-0949">S-adenosyl-L-methionine</keyword>
<keyword evidence="2 5" id="KW-0808">Transferase</keyword>
<gene>
    <name evidence="5" type="ORF">DW060_07760</name>
</gene>
<keyword evidence="1" id="KW-0963">Cytoplasm</keyword>
<dbReference type="OrthoDB" id="9805933at2"/>
<evidence type="ECO:0000256" key="1">
    <source>
        <dbReference type="ARBA" id="ARBA00022490"/>
    </source>
</evidence>
<dbReference type="InterPro" id="IPR003699">
    <property type="entry name" value="QueA"/>
</dbReference>
<dbReference type="RefSeq" id="WP_118355456.1">
    <property type="nucleotide sequence ID" value="NZ_DBGABP010000140.1"/>
</dbReference>
<dbReference type="NCBIfam" id="TIGR00113">
    <property type="entry name" value="queA"/>
    <property type="match status" value="1"/>
</dbReference>
<dbReference type="GO" id="GO:0008616">
    <property type="term" value="P:tRNA queuosine(34) biosynthetic process"/>
    <property type="evidence" value="ECO:0007669"/>
    <property type="project" value="UniProtKB-KW"/>
</dbReference>
<name>A0A415GL74_9BACT</name>
<dbReference type="InterPro" id="IPR042119">
    <property type="entry name" value="QueA_dom2"/>
</dbReference>
<dbReference type="EMBL" id="QRNO01000034">
    <property type="protein sequence ID" value="RHK50156.1"/>
    <property type="molecule type" value="Genomic_DNA"/>
</dbReference>
<dbReference type="NCBIfam" id="NF001140">
    <property type="entry name" value="PRK00147.1"/>
    <property type="match status" value="1"/>
</dbReference>
<evidence type="ECO:0000256" key="3">
    <source>
        <dbReference type="ARBA" id="ARBA00022691"/>
    </source>
</evidence>
<sequence length="388" mass="44964">MKLSQFKFKLPEELIALYPHSIYREFENDNGEKETFRITRRDECRLMVLHKKSQTIEMYKKDDKGNPIEGEYLDFRNVLDYFGEHDTFIFNDTKVFPARLYGTKEKTDAKIEVFLLRELNEEMRLWDVLVEPARKIRIGNKLFFDDSGTMVAEVIDNTTSRGRTLRFLYDCPHDEFKRELYSLGEAPLPRYIVDRRPDKRSTEDDFDDFQCIFAKHEGAVTAPATGLHFSRELMKRMEIRGINFAYITLHCGLGNFHDIEVEDLTKHKMDSEQMRVDADCCKLVNDTKRAGHHVCAVGTSVVKATETAVGTDGMLKEYDGWTNKFIFPPYDFGLADSMISNFYHPYSTLLMETCAFGGYDLVMEAYNLAVKHGFKFGSYGDALLIVND</sequence>
<dbReference type="InterPro" id="IPR036100">
    <property type="entry name" value="QueA_sf"/>
</dbReference>
<reference evidence="5 6" key="1">
    <citation type="submission" date="2018-08" db="EMBL/GenBank/DDBJ databases">
        <title>A genome reference for cultivated species of the human gut microbiota.</title>
        <authorList>
            <person name="Zou Y."/>
            <person name="Xue W."/>
            <person name="Luo G."/>
        </authorList>
    </citation>
    <scope>NUCLEOTIDE SEQUENCE [LARGE SCALE GENOMIC DNA]</scope>
    <source>
        <strain evidence="5 6">AF42-9</strain>
    </source>
</reference>
<comment type="caution">
    <text evidence="5">The sequence shown here is derived from an EMBL/GenBank/DDBJ whole genome shotgun (WGS) entry which is preliminary data.</text>
</comment>